<reference evidence="1 2" key="1">
    <citation type="journal article" date="2013" name="BMC Genomics">
        <title>Genome sequencing and comparative genomics of honey bee microsporidia, Nosema apis reveal novel insights into host-parasite interactions.</title>
        <authorList>
            <person name="Chen Yp."/>
            <person name="Pettis J.S."/>
            <person name="Zhao Y."/>
            <person name="Liu X."/>
            <person name="Tallon L.J."/>
            <person name="Sadzewicz L.D."/>
            <person name="Li R."/>
            <person name="Zheng H."/>
            <person name="Huang S."/>
            <person name="Zhang X."/>
            <person name="Hamilton M.C."/>
            <person name="Pernal S.F."/>
            <person name="Melathopoulos A.P."/>
            <person name="Yan X."/>
            <person name="Evans J.D."/>
        </authorList>
    </citation>
    <scope>NUCLEOTIDE SEQUENCE [LARGE SCALE GENOMIC DNA]</scope>
    <source>
        <strain evidence="1 2">BRL 01</strain>
    </source>
</reference>
<evidence type="ECO:0000313" key="1">
    <source>
        <dbReference type="EMBL" id="EQB59945.1"/>
    </source>
</evidence>
<dbReference type="VEuPathDB" id="MicrosporidiaDB:NAPIS_ORF02468"/>
<keyword evidence="2" id="KW-1185">Reference proteome</keyword>
<accession>T0MG07</accession>
<gene>
    <name evidence="1" type="ORF">NAPIS_ORF02468</name>
</gene>
<name>T0MG07_9MICR</name>
<protein>
    <submittedName>
        <fullName evidence="1">Rrm motif-containing protein</fullName>
    </submittedName>
</protein>
<dbReference type="SUPFAM" id="SSF54928">
    <property type="entry name" value="RNA-binding domain, RBD"/>
    <property type="match status" value="1"/>
</dbReference>
<dbReference type="InterPro" id="IPR035979">
    <property type="entry name" value="RBD_domain_sf"/>
</dbReference>
<dbReference type="OrthoDB" id="639027at2759"/>
<dbReference type="Gene3D" id="3.30.70.330">
    <property type="match status" value="1"/>
</dbReference>
<evidence type="ECO:0000313" key="2">
    <source>
        <dbReference type="Proteomes" id="UP000053780"/>
    </source>
</evidence>
<dbReference type="HOGENOM" id="CLU_115018_0_0_1"/>
<sequence length="170" mass="19536">MQILTPKINQSAIQRRNNLQKFGDTSKIVKIESNIKIEFNIIQDTPIEVQVSQETAKSNVYIPSFTYTPPVVDTTHYKPPVSCTDEFISIKISNYALDISRDELLNILKNKTQIKFNRFHMVMDRETGESKGYCFITVCKTDASKVIEDLKIVIIDNLRLCVEIAKNKVY</sequence>
<dbReference type="Proteomes" id="UP000053780">
    <property type="component" value="Unassembled WGS sequence"/>
</dbReference>
<dbReference type="EMBL" id="KE647346">
    <property type="protein sequence ID" value="EQB59945.1"/>
    <property type="molecule type" value="Genomic_DNA"/>
</dbReference>
<proteinExistence type="predicted"/>
<dbReference type="GO" id="GO:0003676">
    <property type="term" value="F:nucleic acid binding"/>
    <property type="evidence" value="ECO:0007669"/>
    <property type="project" value="InterPro"/>
</dbReference>
<dbReference type="InterPro" id="IPR012677">
    <property type="entry name" value="Nucleotide-bd_a/b_plait_sf"/>
</dbReference>
<dbReference type="AlphaFoldDB" id="T0MG07"/>
<organism evidence="1 2">
    <name type="scientific">Vairimorpha apis BRL 01</name>
    <dbReference type="NCBI Taxonomy" id="1037528"/>
    <lineage>
        <taxon>Eukaryota</taxon>
        <taxon>Fungi</taxon>
        <taxon>Fungi incertae sedis</taxon>
        <taxon>Microsporidia</taxon>
        <taxon>Nosematidae</taxon>
        <taxon>Vairimorpha</taxon>
    </lineage>
</organism>